<dbReference type="PANTHER" id="PTHR14119">
    <property type="entry name" value="HYDROLASE"/>
    <property type="match status" value="1"/>
</dbReference>
<dbReference type="InterPro" id="IPR050993">
    <property type="entry name" value="Isochorismatase_domain"/>
</dbReference>
<comment type="caution">
    <text evidence="3">The sequence shown here is derived from an EMBL/GenBank/DDBJ whole genome shotgun (WGS) entry which is preliminary data.</text>
</comment>
<name>A0A061JAF2_TRYRA</name>
<comment type="similarity">
    <text evidence="1">Belongs to the isochorismatase family.</text>
</comment>
<dbReference type="SUPFAM" id="SSF52499">
    <property type="entry name" value="Isochorismatase-like hydrolases"/>
    <property type="match status" value="1"/>
</dbReference>
<evidence type="ECO:0000313" key="4">
    <source>
        <dbReference type="Proteomes" id="UP000031737"/>
    </source>
</evidence>
<dbReference type="Proteomes" id="UP000031737">
    <property type="component" value="Unassembled WGS sequence"/>
</dbReference>
<dbReference type="InterPro" id="IPR000868">
    <property type="entry name" value="Isochorismatase-like_dom"/>
</dbReference>
<proteinExistence type="inferred from homology"/>
<protein>
    <submittedName>
        <fullName evidence="3">Ribonuclease mar1</fullName>
    </submittedName>
</protein>
<reference evidence="3" key="1">
    <citation type="submission" date="2013-07" db="EMBL/GenBank/DDBJ databases">
        <authorList>
            <person name="Stoco P.H."/>
            <person name="Wagner G."/>
            <person name="Gerber A."/>
            <person name="Zaha A."/>
            <person name="Thompson C."/>
            <person name="Bartholomeu D.C."/>
            <person name="Luckemeyer D.D."/>
            <person name="Bahia D."/>
            <person name="Loreto E."/>
            <person name="Prestes E.B."/>
            <person name="Lima F.M."/>
            <person name="Rodrigues-Luiz G."/>
            <person name="Vallejo G.A."/>
            <person name="Filho J.F."/>
            <person name="Monteiro K.M."/>
            <person name="Tyler K.M."/>
            <person name="de Almeida L.G."/>
            <person name="Ortiz M.F."/>
            <person name="Siervo M.A."/>
            <person name="de Moraes M.H."/>
            <person name="Cunha O.L."/>
            <person name="Mendonca-Neto R."/>
            <person name="Silva R."/>
            <person name="Teixeira S.M."/>
            <person name="Murta S.M."/>
            <person name="Sincero T.C."/>
            <person name="Mendes T.A."/>
            <person name="Urmenyi T.P."/>
            <person name="Silva V.G."/>
            <person name="da Rocha W.D."/>
            <person name="Andersson B."/>
            <person name="Romanha A.J."/>
            <person name="Steindel M."/>
            <person name="de Vasconcelos A.T."/>
            <person name="Grisard E.C."/>
        </authorList>
    </citation>
    <scope>NUCLEOTIDE SEQUENCE [LARGE SCALE GENOMIC DNA]</scope>
    <source>
        <strain evidence="3">SC58</strain>
    </source>
</reference>
<evidence type="ECO:0000256" key="1">
    <source>
        <dbReference type="ARBA" id="ARBA00006336"/>
    </source>
</evidence>
<dbReference type="OrthoDB" id="269496at2759"/>
<dbReference type="Pfam" id="PF00857">
    <property type="entry name" value="Isochorismatase"/>
    <property type="match status" value="1"/>
</dbReference>
<dbReference type="PANTHER" id="PTHR14119:SF3">
    <property type="entry name" value="ISOCHORISMATASE DOMAIN-CONTAINING PROTEIN 2"/>
    <property type="match status" value="1"/>
</dbReference>
<dbReference type="Gene3D" id="3.40.50.850">
    <property type="entry name" value="Isochorismatase-like"/>
    <property type="match status" value="1"/>
</dbReference>
<dbReference type="EMBL" id="AUPL01000916">
    <property type="protein sequence ID" value="ESL11335.1"/>
    <property type="molecule type" value="Genomic_DNA"/>
</dbReference>
<evidence type="ECO:0000259" key="2">
    <source>
        <dbReference type="Pfam" id="PF00857"/>
    </source>
</evidence>
<keyword evidence="4" id="KW-1185">Reference proteome</keyword>
<dbReference type="VEuPathDB" id="TriTrypDB:TRSC58_00916"/>
<accession>A0A061JAF2</accession>
<evidence type="ECO:0000313" key="3">
    <source>
        <dbReference type="EMBL" id="ESL11335.1"/>
    </source>
</evidence>
<gene>
    <name evidence="3" type="ORF">TRSC58_00916</name>
</gene>
<feature type="domain" description="Isochorismatase-like" evidence="2">
    <location>
        <begin position="13"/>
        <end position="166"/>
    </location>
</feature>
<dbReference type="InterPro" id="IPR036380">
    <property type="entry name" value="Isochorismatase-like_sf"/>
</dbReference>
<dbReference type="AlphaFoldDB" id="A0A061JAF2"/>
<organism evidence="3 4">
    <name type="scientific">Trypanosoma rangeli SC58</name>
    <dbReference type="NCBI Taxonomy" id="429131"/>
    <lineage>
        <taxon>Eukaryota</taxon>
        <taxon>Discoba</taxon>
        <taxon>Euglenozoa</taxon>
        <taxon>Kinetoplastea</taxon>
        <taxon>Metakinetoplastina</taxon>
        <taxon>Trypanosomatida</taxon>
        <taxon>Trypanosomatidae</taxon>
        <taxon>Trypanosoma</taxon>
        <taxon>Herpetosoma</taxon>
    </lineage>
</organism>
<sequence>MSRLLKYYGACKTAFFCCDIQERLTGHVANLDNCVLVSNRFAAFHNILGTSQSLYVVAEQYPKGLGPTAAGIKLPPDAYVFSKLQSSMLVPDVMAMIKVPEVEQIVLWGCETHVCVLHTAAALLDLKKKVAVALDGCGSRRDGEHAAAVELMRSWSRDGCQVSTSESILMQLTQGAADPLFKPAVEILKQNHSIPF</sequence>